<dbReference type="Proteomes" id="UP000319499">
    <property type="component" value="Unassembled WGS sequence"/>
</dbReference>
<evidence type="ECO:0000313" key="1">
    <source>
        <dbReference type="EMBL" id="TWP29041.1"/>
    </source>
</evidence>
<sequence>MGKISMYLATLIVVAHMVIPHQHKAKLQTVIHECLFDNNDLLEKDDSTFIGAIADLIKHVNLGEKHLEIFKISNYKYQINSISIFEVPEINFLSFQFKELKRSTIFPDFNLLFSHQSHPRNLRLRAPPII</sequence>
<dbReference type="EMBL" id="SELH01000016">
    <property type="protein sequence ID" value="TWP29041.1"/>
    <property type="molecule type" value="Genomic_DNA"/>
</dbReference>
<name>A0A563DG90_9FLAO</name>
<proteinExistence type="predicted"/>
<organism evidence="1 2">
    <name type="scientific">Apibacter muscae</name>
    <dbReference type="NCBI Taxonomy" id="2509004"/>
    <lineage>
        <taxon>Bacteria</taxon>
        <taxon>Pseudomonadati</taxon>
        <taxon>Bacteroidota</taxon>
        <taxon>Flavobacteriia</taxon>
        <taxon>Flavobacteriales</taxon>
        <taxon>Weeksellaceae</taxon>
        <taxon>Apibacter</taxon>
    </lineage>
</organism>
<evidence type="ECO:0000313" key="2">
    <source>
        <dbReference type="Proteomes" id="UP000319499"/>
    </source>
</evidence>
<protein>
    <submittedName>
        <fullName evidence="1">Uncharacterized protein</fullName>
    </submittedName>
</protein>
<reference evidence="1 2" key="1">
    <citation type="submission" date="2019-02" db="EMBL/GenBank/DDBJ databases">
        <title>Apibacter muscae sp. nov.: a novel member of the house fly microbiota.</title>
        <authorList>
            <person name="Park R."/>
        </authorList>
    </citation>
    <scope>NUCLEOTIDE SEQUENCE [LARGE SCALE GENOMIC DNA]</scope>
    <source>
        <strain evidence="1 2">AL1</strain>
    </source>
</reference>
<gene>
    <name evidence="1" type="ORF">ETU09_04160</name>
</gene>
<dbReference type="RefSeq" id="WP_146261843.1">
    <property type="nucleotide sequence ID" value="NZ_SELG01000031.1"/>
</dbReference>
<keyword evidence="2" id="KW-1185">Reference proteome</keyword>
<dbReference type="AlphaFoldDB" id="A0A563DG90"/>
<accession>A0A563DG90</accession>
<comment type="caution">
    <text evidence="1">The sequence shown here is derived from an EMBL/GenBank/DDBJ whole genome shotgun (WGS) entry which is preliminary data.</text>
</comment>